<dbReference type="HOGENOM" id="CLU_2346517_0_0_1"/>
<dbReference type="AlphaFoldDB" id="W9WSM0"/>
<dbReference type="GeneID" id="19193323"/>
<dbReference type="PANTHER" id="PTHR45033:SF2">
    <property type="entry name" value="ZINC-TYPE ALCOHOL DEHYDROGENASE-LIKE PROTEIN C1773.06C"/>
    <property type="match status" value="1"/>
</dbReference>
<dbReference type="Gene3D" id="3.40.50.720">
    <property type="entry name" value="NAD(P)-binding Rossmann-like Domain"/>
    <property type="match status" value="1"/>
</dbReference>
<dbReference type="RefSeq" id="XP_007747396.1">
    <property type="nucleotide sequence ID" value="XM_007749206.1"/>
</dbReference>
<protein>
    <recommendedName>
        <fullName evidence="3">Alcohol dehydrogenase</fullName>
    </recommendedName>
</protein>
<gene>
    <name evidence="1" type="ORF">A1O5_08625</name>
</gene>
<accession>W9WSM0</accession>
<dbReference type="PANTHER" id="PTHR45033">
    <property type="match status" value="1"/>
</dbReference>
<dbReference type="STRING" id="1182543.W9WSM0"/>
<dbReference type="OrthoDB" id="9930022at2759"/>
<evidence type="ECO:0000313" key="2">
    <source>
        <dbReference type="Proteomes" id="UP000019471"/>
    </source>
</evidence>
<dbReference type="InterPro" id="IPR052711">
    <property type="entry name" value="Zinc_ADH-like"/>
</dbReference>
<keyword evidence="2" id="KW-1185">Reference proteome</keyword>
<evidence type="ECO:0008006" key="3">
    <source>
        <dbReference type="Google" id="ProtNLM"/>
    </source>
</evidence>
<sequence>MKAIRPEGVVSMVGFLGGKTNTPGASFSLIQQQLCIVRGINVGSRKLFQDMNTFIESRGLDFKPILSDQLFGFQQVRQAYQWMVQQAFWGKIVVQAD</sequence>
<dbReference type="Gene3D" id="3.90.180.10">
    <property type="entry name" value="Medium-chain alcohol dehydrogenases, catalytic domain"/>
    <property type="match status" value="1"/>
</dbReference>
<reference evidence="1 2" key="1">
    <citation type="submission" date="2013-03" db="EMBL/GenBank/DDBJ databases">
        <title>The Genome Sequence of Cladophialophora psammophila CBS 110553.</title>
        <authorList>
            <consortium name="The Broad Institute Genomics Platform"/>
            <person name="Cuomo C."/>
            <person name="de Hoog S."/>
            <person name="Gorbushina A."/>
            <person name="Walker B."/>
            <person name="Young S.K."/>
            <person name="Zeng Q."/>
            <person name="Gargeya S."/>
            <person name="Fitzgerald M."/>
            <person name="Haas B."/>
            <person name="Abouelleil A."/>
            <person name="Allen A.W."/>
            <person name="Alvarado L."/>
            <person name="Arachchi H.M."/>
            <person name="Berlin A.M."/>
            <person name="Chapman S.B."/>
            <person name="Gainer-Dewar J."/>
            <person name="Goldberg J."/>
            <person name="Griggs A."/>
            <person name="Gujja S."/>
            <person name="Hansen M."/>
            <person name="Howarth C."/>
            <person name="Imamovic A."/>
            <person name="Ireland A."/>
            <person name="Larimer J."/>
            <person name="McCowan C."/>
            <person name="Murphy C."/>
            <person name="Pearson M."/>
            <person name="Poon T.W."/>
            <person name="Priest M."/>
            <person name="Roberts A."/>
            <person name="Saif S."/>
            <person name="Shea T."/>
            <person name="Sisk P."/>
            <person name="Sykes S."/>
            <person name="Wortman J."/>
            <person name="Nusbaum C."/>
            <person name="Birren B."/>
        </authorList>
    </citation>
    <scope>NUCLEOTIDE SEQUENCE [LARGE SCALE GENOMIC DNA]</scope>
    <source>
        <strain evidence="1 2">CBS 110553</strain>
    </source>
</reference>
<name>W9WSM0_9EURO</name>
<dbReference type="Proteomes" id="UP000019471">
    <property type="component" value="Unassembled WGS sequence"/>
</dbReference>
<dbReference type="eggNOG" id="KOG1198">
    <property type="taxonomic scope" value="Eukaryota"/>
</dbReference>
<evidence type="ECO:0000313" key="1">
    <source>
        <dbReference type="EMBL" id="EXJ68010.1"/>
    </source>
</evidence>
<proteinExistence type="predicted"/>
<organism evidence="1 2">
    <name type="scientific">Cladophialophora psammophila CBS 110553</name>
    <dbReference type="NCBI Taxonomy" id="1182543"/>
    <lineage>
        <taxon>Eukaryota</taxon>
        <taxon>Fungi</taxon>
        <taxon>Dikarya</taxon>
        <taxon>Ascomycota</taxon>
        <taxon>Pezizomycotina</taxon>
        <taxon>Eurotiomycetes</taxon>
        <taxon>Chaetothyriomycetidae</taxon>
        <taxon>Chaetothyriales</taxon>
        <taxon>Herpotrichiellaceae</taxon>
        <taxon>Cladophialophora</taxon>
    </lineage>
</organism>
<dbReference type="EMBL" id="AMGX01000014">
    <property type="protein sequence ID" value="EXJ68010.1"/>
    <property type="molecule type" value="Genomic_DNA"/>
</dbReference>
<comment type="caution">
    <text evidence="1">The sequence shown here is derived from an EMBL/GenBank/DDBJ whole genome shotgun (WGS) entry which is preliminary data.</text>
</comment>